<evidence type="ECO:0000313" key="2">
    <source>
        <dbReference type="Proteomes" id="UP000053477"/>
    </source>
</evidence>
<keyword evidence="2" id="KW-1185">Reference proteome</keyword>
<accession>A0A0H2RFN3</accession>
<organism evidence="1 2">
    <name type="scientific">Schizopora paradoxa</name>
    <dbReference type="NCBI Taxonomy" id="27342"/>
    <lineage>
        <taxon>Eukaryota</taxon>
        <taxon>Fungi</taxon>
        <taxon>Dikarya</taxon>
        <taxon>Basidiomycota</taxon>
        <taxon>Agaricomycotina</taxon>
        <taxon>Agaricomycetes</taxon>
        <taxon>Hymenochaetales</taxon>
        <taxon>Schizoporaceae</taxon>
        <taxon>Schizopora</taxon>
    </lineage>
</organism>
<name>A0A0H2RFN3_9AGAM</name>
<dbReference type="AlphaFoldDB" id="A0A0H2RFN3"/>
<gene>
    <name evidence="1" type="ORF">SCHPADRAFT_897585</name>
</gene>
<reference evidence="1 2" key="1">
    <citation type="submission" date="2015-04" db="EMBL/GenBank/DDBJ databases">
        <title>Complete genome sequence of Schizopora paradoxa KUC8140, a cosmopolitan wood degrader in East Asia.</title>
        <authorList>
            <consortium name="DOE Joint Genome Institute"/>
            <person name="Min B."/>
            <person name="Park H."/>
            <person name="Jang Y."/>
            <person name="Kim J.-J."/>
            <person name="Kim K.H."/>
            <person name="Pangilinan J."/>
            <person name="Lipzen A."/>
            <person name="Riley R."/>
            <person name="Grigoriev I.V."/>
            <person name="Spatafora J.W."/>
            <person name="Choi I.-G."/>
        </authorList>
    </citation>
    <scope>NUCLEOTIDE SEQUENCE [LARGE SCALE GENOMIC DNA]</scope>
    <source>
        <strain evidence="1 2">KUC8140</strain>
    </source>
</reference>
<evidence type="ECO:0000313" key="1">
    <source>
        <dbReference type="EMBL" id="KLO03736.1"/>
    </source>
</evidence>
<sequence length="135" mass="15157">MTLTCCCRGIDGIHRELSTSWMRRGRGVNLHRRPRIRYRRSSTVDGRDVVASVHAVEKFDRGTMVVHERAGTIKEACGRRREETTRLAPLNHILHTRCISLNISQHTVTLLVTLVGKIGNIGLSRMAGVGDEDDD</sequence>
<dbReference type="EMBL" id="KQ087113">
    <property type="protein sequence ID" value="KLO03736.1"/>
    <property type="molecule type" value="Genomic_DNA"/>
</dbReference>
<proteinExistence type="predicted"/>
<feature type="non-terminal residue" evidence="1">
    <location>
        <position position="135"/>
    </location>
</feature>
<protein>
    <submittedName>
        <fullName evidence="1">Uncharacterized protein</fullName>
    </submittedName>
</protein>
<dbReference type="Proteomes" id="UP000053477">
    <property type="component" value="Unassembled WGS sequence"/>
</dbReference>
<dbReference type="InParanoid" id="A0A0H2RFN3"/>